<dbReference type="RefSeq" id="WP_126045100.1">
    <property type="nucleotide sequence ID" value="NZ_RXFM01000083.1"/>
</dbReference>
<sequence>MSWLYLVLAGFFEVAFAIALKLSDGFTKTKYIVLFILFSACSFYLLSKSLTKIPIGTAYLVWTGIGGVGAVIIGILFFNEPATYMRIFFIALAIISIIGLKLS</sequence>
<keyword evidence="5 10" id="KW-1133">Transmembrane helix</keyword>
<dbReference type="InterPro" id="IPR037185">
    <property type="entry name" value="EmrE-like"/>
</dbReference>
<evidence type="ECO:0000256" key="10">
    <source>
        <dbReference type="SAM" id="Phobius"/>
    </source>
</evidence>
<feature type="transmembrane region" description="Helical" evidence="10">
    <location>
        <begin position="84"/>
        <end position="102"/>
    </location>
</feature>
<evidence type="ECO:0000256" key="4">
    <source>
        <dbReference type="ARBA" id="ARBA00022692"/>
    </source>
</evidence>
<dbReference type="OrthoDB" id="9808638at2"/>
<dbReference type="InterPro" id="IPR045324">
    <property type="entry name" value="Small_multidrug_res"/>
</dbReference>
<dbReference type="GO" id="GO:1990961">
    <property type="term" value="P:xenobiotic detoxification by transmembrane export across the plasma membrane"/>
    <property type="evidence" value="ECO:0007669"/>
    <property type="project" value="UniProtKB-ARBA"/>
</dbReference>
<comment type="subcellular location">
    <subcellularLocation>
        <location evidence="1 9">Cell membrane</location>
        <topology evidence="1 9">Multi-pass membrane protein</topology>
    </subcellularLocation>
</comment>
<evidence type="ECO:0000256" key="1">
    <source>
        <dbReference type="ARBA" id="ARBA00004651"/>
    </source>
</evidence>
<keyword evidence="4 9" id="KW-0812">Transmembrane</keyword>
<accession>A0A3R9ZIT3</accession>
<dbReference type="PANTHER" id="PTHR30561">
    <property type="entry name" value="SMR FAMILY PROTON-DEPENDENT DRUG EFFLUX TRANSPORTER SUGE"/>
    <property type="match status" value="1"/>
</dbReference>
<dbReference type="AlphaFoldDB" id="A0A3R9ZIT3"/>
<dbReference type="SUPFAM" id="SSF103481">
    <property type="entry name" value="Multidrug resistance efflux transporter EmrE"/>
    <property type="match status" value="1"/>
</dbReference>
<evidence type="ECO:0000256" key="6">
    <source>
        <dbReference type="ARBA" id="ARBA00023136"/>
    </source>
</evidence>
<dbReference type="GO" id="GO:0005886">
    <property type="term" value="C:plasma membrane"/>
    <property type="evidence" value="ECO:0007669"/>
    <property type="project" value="UniProtKB-SubCell"/>
</dbReference>
<keyword evidence="2" id="KW-0813">Transport</keyword>
<dbReference type="GO" id="GO:0022857">
    <property type="term" value="F:transmembrane transporter activity"/>
    <property type="evidence" value="ECO:0007669"/>
    <property type="project" value="InterPro"/>
</dbReference>
<evidence type="ECO:0000256" key="2">
    <source>
        <dbReference type="ARBA" id="ARBA00022448"/>
    </source>
</evidence>
<feature type="transmembrane region" description="Helical" evidence="10">
    <location>
        <begin position="59"/>
        <end position="78"/>
    </location>
</feature>
<evidence type="ECO:0000256" key="3">
    <source>
        <dbReference type="ARBA" id="ARBA00022475"/>
    </source>
</evidence>
<proteinExistence type="inferred from homology"/>
<keyword evidence="12" id="KW-1185">Reference proteome</keyword>
<dbReference type="Proteomes" id="UP000279470">
    <property type="component" value="Unassembled WGS sequence"/>
</dbReference>
<comment type="similarity">
    <text evidence="7">Belongs to the drug/metabolite transporter (DMT) superfamily. Small multidrug resistance (SMR) (TC 2.A.7.1) family. Gdx/SugE subfamily.</text>
</comment>
<name>A0A3R9ZIT3_9RICK</name>
<dbReference type="Pfam" id="PF00893">
    <property type="entry name" value="Multi_Drug_Res"/>
    <property type="match status" value="1"/>
</dbReference>
<comment type="caution">
    <text evidence="11">The sequence shown here is derived from an EMBL/GenBank/DDBJ whole genome shotgun (WGS) entry which is preliminary data.</text>
</comment>
<dbReference type="PANTHER" id="PTHR30561:SF0">
    <property type="entry name" value="GUANIDINIUM EXPORTER"/>
    <property type="match status" value="1"/>
</dbReference>
<protein>
    <recommendedName>
        <fullName evidence="8">Guanidinium exporter</fullName>
    </recommendedName>
</protein>
<feature type="transmembrane region" description="Helical" evidence="10">
    <location>
        <begin position="29"/>
        <end position="47"/>
    </location>
</feature>
<dbReference type="FunFam" id="1.10.3730.20:FF:000001">
    <property type="entry name" value="Quaternary ammonium compound resistance transporter SugE"/>
    <property type="match status" value="1"/>
</dbReference>
<gene>
    <name evidence="11" type="ORF">EIC27_05525</name>
</gene>
<evidence type="ECO:0000256" key="7">
    <source>
        <dbReference type="ARBA" id="ARBA00038151"/>
    </source>
</evidence>
<keyword evidence="3" id="KW-1003">Cell membrane</keyword>
<dbReference type="InterPro" id="IPR000390">
    <property type="entry name" value="Small_drug/metabolite_transptr"/>
</dbReference>
<reference evidence="12" key="1">
    <citation type="submission" date="2018-11" db="EMBL/GenBank/DDBJ databases">
        <title>Phylogenetic, genomic, and biogeographic characterization of a novel and ubiquitous marine invertebrate-associated Rickettsiales parasite, Candidatus Marinoinvertebrata rohwerii, gen. nov., sp. nov.</title>
        <authorList>
            <person name="Klinges J.G."/>
            <person name="Rosales S.M."/>
            <person name="Mcminds R."/>
            <person name="Shaver E.C."/>
            <person name="Shantz A."/>
            <person name="Peters E.C."/>
            <person name="Burkepile D.E."/>
            <person name="Silliman B.R."/>
            <person name="Vega Thurber R.L."/>
        </authorList>
    </citation>
    <scope>NUCLEOTIDE SEQUENCE [LARGE SCALE GENOMIC DNA]</scope>
    <source>
        <strain evidence="12">a_cerv_44</strain>
    </source>
</reference>
<dbReference type="Gene3D" id="1.10.3730.20">
    <property type="match status" value="1"/>
</dbReference>
<evidence type="ECO:0000256" key="8">
    <source>
        <dbReference type="ARBA" id="ARBA00039168"/>
    </source>
</evidence>
<evidence type="ECO:0000256" key="5">
    <source>
        <dbReference type="ARBA" id="ARBA00022989"/>
    </source>
</evidence>
<keyword evidence="6 10" id="KW-0472">Membrane</keyword>
<organism evidence="11 12">
    <name type="scientific">Candidatus Aquarickettsia rohweri</name>
    <dbReference type="NCBI Taxonomy" id="2602574"/>
    <lineage>
        <taxon>Bacteria</taxon>
        <taxon>Pseudomonadati</taxon>
        <taxon>Pseudomonadota</taxon>
        <taxon>Alphaproteobacteria</taxon>
        <taxon>Rickettsiales</taxon>
        <taxon>Candidatus Midichloriaceae</taxon>
        <taxon>Candidatus Aquarickettsia</taxon>
    </lineage>
</organism>
<dbReference type="EMBL" id="RXFM01000083">
    <property type="protein sequence ID" value="RST63388.1"/>
    <property type="molecule type" value="Genomic_DNA"/>
</dbReference>
<evidence type="ECO:0000313" key="12">
    <source>
        <dbReference type="Proteomes" id="UP000279470"/>
    </source>
</evidence>
<evidence type="ECO:0000256" key="9">
    <source>
        <dbReference type="RuleBase" id="RU003942"/>
    </source>
</evidence>
<evidence type="ECO:0000313" key="11">
    <source>
        <dbReference type="EMBL" id="RST63388.1"/>
    </source>
</evidence>